<organism evidence="1 2">
    <name type="scientific">Hymenobacter glaciei</name>
    <dbReference type="NCBI Taxonomy" id="877209"/>
    <lineage>
        <taxon>Bacteria</taxon>
        <taxon>Pseudomonadati</taxon>
        <taxon>Bacteroidota</taxon>
        <taxon>Cytophagia</taxon>
        <taxon>Cytophagales</taxon>
        <taxon>Hymenobacteraceae</taxon>
        <taxon>Hymenobacter</taxon>
    </lineage>
</organism>
<comment type="caution">
    <text evidence="1">The sequence shown here is derived from an EMBL/GenBank/DDBJ whole genome shotgun (WGS) entry which is preliminary data.</text>
</comment>
<proteinExistence type="predicted"/>
<sequence>MARSTIGWNEKLGRLLWQPLAKPAKTISTASKRKWSKRRRVIEGIRKKRGNKVGVGLYED</sequence>
<reference evidence="2" key="1">
    <citation type="journal article" date="2019" name="Int. J. Syst. Evol. Microbiol.">
        <title>The Global Catalogue of Microorganisms (GCM) 10K type strain sequencing project: providing services to taxonomists for standard genome sequencing and annotation.</title>
        <authorList>
            <consortium name="The Broad Institute Genomics Platform"/>
            <consortium name="The Broad Institute Genome Sequencing Center for Infectious Disease"/>
            <person name="Wu L."/>
            <person name="Ma J."/>
        </authorList>
    </citation>
    <scope>NUCLEOTIDE SEQUENCE [LARGE SCALE GENOMIC DNA]</scope>
    <source>
        <strain evidence="2">JCM 17225</strain>
    </source>
</reference>
<evidence type="ECO:0000313" key="1">
    <source>
        <dbReference type="EMBL" id="GAA4027729.1"/>
    </source>
</evidence>
<accession>A0ABP7TKP1</accession>
<protein>
    <submittedName>
        <fullName evidence="1">Uncharacterized protein</fullName>
    </submittedName>
</protein>
<dbReference type="Proteomes" id="UP001501469">
    <property type="component" value="Unassembled WGS sequence"/>
</dbReference>
<name>A0ABP7TKP1_9BACT</name>
<gene>
    <name evidence="1" type="ORF">GCM10022409_09660</name>
</gene>
<evidence type="ECO:0000313" key="2">
    <source>
        <dbReference type="Proteomes" id="UP001501469"/>
    </source>
</evidence>
<dbReference type="EMBL" id="BAABDK010000010">
    <property type="protein sequence ID" value="GAA4027729.1"/>
    <property type="molecule type" value="Genomic_DNA"/>
</dbReference>
<keyword evidence="2" id="KW-1185">Reference proteome</keyword>